<accession>A0A0D2CKK8</accession>
<dbReference type="InterPro" id="IPR007219">
    <property type="entry name" value="XnlR_reg_dom"/>
</dbReference>
<dbReference type="PROSITE" id="PS50048">
    <property type="entry name" value="ZN2_CY6_FUNGAL_2"/>
    <property type="match status" value="1"/>
</dbReference>
<dbReference type="GO" id="GO:0000981">
    <property type="term" value="F:DNA-binding transcription factor activity, RNA polymerase II-specific"/>
    <property type="evidence" value="ECO:0007669"/>
    <property type="project" value="InterPro"/>
</dbReference>
<reference evidence="8 9" key="1">
    <citation type="submission" date="2015-01" db="EMBL/GenBank/DDBJ databases">
        <title>The Genome Sequence of Cladophialophora immunda CBS83496.</title>
        <authorList>
            <consortium name="The Broad Institute Genomics Platform"/>
            <person name="Cuomo C."/>
            <person name="de Hoog S."/>
            <person name="Gorbushina A."/>
            <person name="Stielow B."/>
            <person name="Teixiera M."/>
            <person name="Abouelleil A."/>
            <person name="Chapman S.B."/>
            <person name="Priest M."/>
            <person name="Young S.K."/>
            <person name="Wortman J."/>
            <person name="Nusbaum C."/>
            <person name="Birren B."/>
        </authorList>
    </citation>
    <scope>NUCLEOTIDE SEQUENCE [LARGE SCALE GENOMIC DNA]</scope>
    <source>
        <strain evidence="8 9">CBS 83496</strain>
    </source>
</reference>
<feature type="region of interest" description="Disordered" evidence="6">
    <location>
        <begin position="210"/>
        <end position="239"/>
    </location>
</feature>
<evidence type="ECO:0000313" key="9">
    <source>
        <dbReference type="Proteomes" id="UP000054466"/>
    </source>
</evidence>
<dbReference type="InterPro" id="IPR051127">
    <property type="entry name" value="Fungal_SecMet_Regulators"/>
</dbReference>
<dbReference type="VEuPathDB" id="FungiDB:PV07_09796"/>
<proteinExistence type="predicted"/>
<keyword evidence="2" id="KW-0805">Transcription regulation</keyword>
<dbReference type="PROSITE" id="PS00463">
    <property type="entry name" value="ZN2_CY6_FUNGAL_1"/>
    <property type="match status" value="1"/>
</dbReference>
<dbReference type="Gene3D" id="4.10.240.10">
    <property type="entry name" value="Zn(2)-C6 fungal-type DNA-binding domain"/>
    <property type="match status" value="1"/>
</dbReference>
<dbReference type="SUPFAM" id="SSF57701">
    <property type="entry name" value="Zn2/Cys6 DNA-binding domain"/>
    <property type="match status" value="1"/>
</dbReference>
<dbReference type="GO" id="GO:0000435">
    <property type="term" value="P:positive regulation of transcription from RNA polymerase II promoter by galactose"/>
    <property type="evidence" value="ECO:0007669"/>
    <property type="project" value="TreeGrafter"/>
</dbReference>
<dbReference type="OrthoDB" id="3364175at2759"/>
<evidence type="ECO:0000256" key="1">
    <source>
        <dbReference type="ARBA" id="ARBA00022723"/>
    </source>
</evidence>
<dbReference type="GO" id="GO:0008270">
    <property type="term" value="F:zinc ion binding"/>
    <property type="evidence" value="ECO:0007669"/>
    <property type="project" value="InterPro"/>
</dbReference>
<protein>
    <recommendedName>
        <fullName evidence="7">Zn(2)-C6 fungal-type domain-containing protein</fullName>
    </recommendedName>
</protein>
<dbReference type="SMART" id="SM00906">
    <property type="entry name" value="Fungal_trans"/>
    <property type="match status" value="1"/>
</dbReference>
<feature type="region of interest" description="Disordered" evidence="6">
    <location>
        <begin position="152"/>
        <end position="190"/>
    </location>
</feature>
<feature type="compositionally biased region" description="Basic and acidic residues" evidence="6">
    <location>
        <begin position="158"/>
        <end position="167"/>
    </location>
</feature>
<evidence type="ECO:0000256" key="4">
    <source>
        <dbReference type="ARBA" id="ARBA00023163"/>
    </source>
</evidence>
<dbReference type="AlphaFoldDB" id="A0A0D2CKK8"/>
<dbReference type="GO" id="GO:0005634">
    <property type="term" value="C:nucleus"/>
    <property type="evidence" value="ECO:0007669"/>
    <property type="project" value="TreeGrafter"/>
</dbReference>
<evidence type="ECO:0000256" key="3">
    <source>
        <dbReference type="ARBA" id="ARBA00023125"/>
    </source>
</evidence>
<dbReference type="PANTHER" id="PTHR47424">
    <property type="entry name" value="REGULATORY PROTEIN GAL4"/>
    <property type="match status" value="1"/>
</dbReference>
<dbReference type="GeneID" id="27348990"/>
<keyword evidence="1" id="KW-0479">Metal-binding</keyword>
<sequence>MTEERTKRQRLPSRQACLGCRKRKHRCDGERPVCGGCRSRRIACQYPSNIAPNLSSLQRPTTGLFPSNSSSVPSTAVQWDGISPMALSNLHNNSSLRQSTAQLRTIPPGAGGKQQGLQTSPQELVSACRPSGEQPDMSSTIASFLIRDGMQSDISPARPDRPDDSDRPLSPSSNTLAPNNASTDDSAGADGYFGDSSTFAFVSKVQPDTQNLPGVHLQHGQPSGSPSTTAPGCHDEGGQDTVYSMRTQLPDRHLADNLVDVYFNRFHLIYPFLHESSFRAEYENMWADPEQAPRRSSWHALLNAVFTLGYEFYNELASSDVPAAVPPFSDRARTIILAQVYKRGNLELMQGLLLLCHYLQGTLDLNECWNLVGLMIRTAFSIGLHLNPDSLSVSSVEKEVRKRVWWGCFALDRTVSMKFGRPPSLHLQDALAVPYPLPVDDQYIQNDIQAPRQPSYLPSTTEFFIHTIKLARLIDDILRHLYSAHRGPSRSESTDPLVPEQELEIAELIILDGRLRSWWNTKPAHLVPESPTWASTVFQRQQTVMQIRYKQIQILLRRPLLLMFSRDDPDDDFVRAIAVAGSQMCLAAARQTIRMIHEQYHRQLLNPLWYNLHYIFTSMGVLLHVRNMDKSKAEVIEPEQRGETVDALDCGMDFLKKASQISPLAARYVKMLQYIRDVVDQGTARPSRKDGSKLSGGGGGGGVLYPNYAALAQGQELWPDLASWQTQRFLTEEEIDLDGVDLESFFLGN</sequence>
<dbReference type="InterPro" id="IPR001138">
    <property type="entry name" value="Zn2Cys6_DnaBD"/>
</dbReference>
<feature type="compositionally biased region" description="Polar residues" evidence="6">
    <location>
        <begin position="174"/>
        <end position="185"/>
    </location>
</feature>
<feature type="domain" description="Zn(2)-C6 fungal-type" evidence="7">
    <location>
        <begin position="16"/>
        <end position="46"/>
    </location>
</feature>
<keyword evidence="3" id="KW-0238">DNA-binding</keyword>
<keyword evidence="4" id="KW-0804">Transcription</keyword>
<evidence type="ECO:0000256" key="5">
    <source>
        <dbReference type="ARBA" id="ARBA00023242"/>
    </source>
</evidence>
<dbReference type="GO" id="GO:0006351">
    <property type="term" value="P:DNA-templated transcription"/>
    <property type="evidence" value="ECO:0007669"/>
    <property type="project" value="InterPro"/>
</dbReference>
<gene>
    <name evidence="8" type="ORF">PV07_09796</name>
</gene>
<evidence type="ECO:0000313" key="8">
    <source>
        <dbReference type="EMBL" id="KIW24059.1"/>
    </source>
</evidence>
<dbReference type="PANTHER" id="PTHR47424:SF3">
    <property type="entry name" value="REGULATORY PROTEIN GAL4"/>
    <property type="match status" value="1"/>
</dbReference>
<dbReference type="HOGENOM" id="CLU_008511_2_2_1"/>
<dbReference type="Pfam" id="PF00172">
    <property type="entry name" value="Zn_clus"/>
    <property type="match status" value="1"/>
</dbReference>
<dbReference type="CDD" id="cd00067">
    <property type="entry name" value="GAL4"/>
    <property type="match status" value="1"/>
</dbReference>
<keyword evidence="5" id="KW-0539">Nucleus</keyword>
<dbReference type="CDD" id="cd12148">
    <property type="entry name" value="fungal_TF_MHR"/>
    <property type="match status" value="1"/>
</dbReference>
<keyword evidence="9" id="KW-1185">Reference proteome</keyword>
<organism evidence="8 9">
    <name type="scientific">Cladophialophora immunda</name>
    <dbReference type="NCBI Taxonomy" id="569365"/>
    <lineage>
        <taxon>Eukaryota</taxon>
        <taxon>Fungi</taxon>
        <taxon>Dikarya</taxon>
        <taxon>Ascomycota</taxon>
        <taxon>Pezizomycotina</taxon>
        <taxon>Eurotiomycetes</taxon>
        <taxon>Chaetothyriomycetidae</taxon>
        <taxon>Chaetothyriales</taxon>
        <taxon>Herpotrichiellaceae</taxon>
        <taxon>Cladophialophora</taxon>
    </lineage>
</organism>
<evidence type="ECO:0000259" key="7">
    <source>
        <dbReference type="PROSITE" id="PS50048"/>
    </source>
</evidence>
<dbReference type="GO" id="GO:0000978">
    <property type="term" value="F:RNA polymerase II cis-regulatory region sequence-specific DNA binding"/>
    <property type="evidence" value="ECO:0007669"/>
    <property type="project" value="TreeGrafter"/>
</dbReference>
<dbReference type="InterPro" id="IPR036864">
    <property type="entry name" value="Zn2-C6_fun-type_DNA-bd_sf"/>
</dbReference>
<feature type="compositionally biased region" description="Polar residues" evidence="6">
    <location>
        <begin position="220"/>
        <end position="230"/>
    </location>
</feature>
<dbReference type="Proteomes" id="UP000054466">
    <property type="component" value="Unassembled WGS sequence"/>
</dbReference>
<dbReference type="RefSeq" id="XP_016244275.1">
    <property type="nucleotide sequence ID" value="XM_016397084.1"/>
</dbReference>
<dbReference type="SMART" id="SM00066">
    <property type="entry name" value="GAL4"/>
    <property type="match status" value="1"/>
</dbReference>
<dbReference type="EMBL" id="KN847045">
    <property type="protein sequence ID" value="KIW24059.1"/>
    <property type="molecule type" value="Genomic_DNA"/>
</dbReference>
<dbReference type="Pfam" id="PF04082">
    <property type="entry name" value="Fungal_trans"/>
    <property type="match status" value="1"/>
</dbReference>
<feature type="region of interest" description="Disordered" evidence="6">
    <location>
        <begin position="104"/>
        <end position="137"/>
    </location>
</feature>
<evidence type="ECO:0000256" key="6">
    <source>
        <dbReference type="SAM" id="MobiDB-lite"/>
    </source>
</evidence>
<evidence type="ECO:0000256" key="2">
    <source>
        <dbReference type="ARBA" id="ARBA00023015"/>
    </source>
</evidence>
<name>A0A0D2CKK8_9EURO</name>